<keyword evidence="1" id="KW-0472">Membrane</keyword>
<dbReference type="EMBL" id="DQIR01278874">
    <property type="protein sequence ID" value="HDC34352.1"/>
    <property type="molecule type" value="Transcribed_RNA"/>
</dbReference>
<feature type="transmembrane region" description="Helical" evidence="1">
    <location>
        <begin position="20"/>
        <end position="38"/>
    </location>
</feature>
<accession>A0A480ZP94</accession>
<protein>
    <submittedName>
        <fullName evidence="2">Uncharacterized protein</fullName>
    </submittedName>
</protein>
<keyword evidence="1" id="KW-1133">Transmembrane helix</keyword>
<dbReference type="EMBL" id="DQIR01211490">
    <property type="protein sequence ID" value="HDB66967.1"/>
    <property type="molecule type" value="Transcribed_RNA"/>
</dbReference>
<keyword evidence="1" id="KW-0812">Transmembrane</keyword>
<evidence type="ECO:0000313" key="2">
    <source>
        <dbReference type="EMBL" id="HDC34352.1"/>
    </source>
</evidence>
<name>A0A480ZP94_PIG</name>
<dbReference type="AlphaFoldDB" id="A0A480ZP94"/>
<feature type="transmembrane region" description="Helical" evidence="1">
    <location>
        <begin position="58"/>
        <end position="81"/>
    </location>
</feature>
<evidence type="ECO:0000256" key="1">
    <source>
        <dbReference type="SAM" id="Phobius"/>
    </source>
</evidence>
<reference evidence="2" key="1">
    <citation type="journal article" date="2019" name="PeerJ">
        <title>Genes of the pig, Sus scrofa, reconstructed with EvidentialGene.</title>
        <authorList>
            <person name="Gilbert D.G."/>
        </authorList>
    </citation>
    <scope>NUCLEOTIDE SEQUENCE</scope>
</reference>
<sequence length="104" mass="11716">MVYKNHIFLIQSSVDGHLGCFYVLAMVNSAAMNMWVHVPFSRKVLSGYMPKSGIAGSYGSSMFSFLRYLNTISIVIVPIYITTNSAKGFPFLHTLSIVCYLWTY</sequence>
<proteinExistence type="predicted"/>
<organism evidence="2">
    <name type="scientific">Sus scrofa</name>
    <name type="common">Pig</name>
    <dbReference type="NCBI Taxonomy" id="9823"/>
    <lineage>
        <taxon>Eukaryota</taxon>
        <taxon>Metazoa</taxon>
        <taxon>Chordata</taxon>
        <taxon>Craniata</taxon>
        <taxon>Vertebrata</taxon>
        <taxon>Euteleostomi</taxon>
        <taxon>Mammalia</taxon>
        <taxon>Eutheria</taxon>
        <taxon>Laurasiatheria</taxon>
        <taxon>Artiodactyla</taxon>
        <taxon>Suina</taxon>
        <taxon>Suidae</taxon>
        <taxon>Sus</taxon>
    </lineage>
</organism>